<dbReference type="EMBL" id="CXST01000002">
    <property type="protein sequence ID" value="CTQ45339.1"/>
    <property type="molecule type" value="Genomic_DNA"/>
</dbReference>
<dbReference type="GO" id="GO:0008168">
    <property type="term" value="F:methyltransferase activity"/>
    <property type="evidence" value="ECO:0007669"/>
    <property type="project" value="UniProtKB-KW"/>
</dbReference>
<dbReference type="AlphaFoldDB" id="A0A0M6Y7G4"/>
<protein>
    <submittedName>
        <fullName evidence="2">Ubiquinone/menaquinone biosynthesis methyltransferase</fullName>
    </submittedName>
</protein>
<dbReference type="InterPro" id="IPR029063">
    <property type="entry name" value="SAM-dependent_MTases_sf"/>
</dbReference>
<dbReference type="InterPro" id="IPR041698">
    <property type="entry name" value="Methyltransf_25"/>
</dbReference>
<dbReference type="Gene3D" id="3.40.50.150">
    <property type="entry name" value="Vaccinia Virus protein VP39"/>
    <property type="match status" value="1"/>
</dbReference>
<evidence type="ECO:0000313" key="3">
    <source>
        <dbReference type="Proteomes" id="UP000048926"/>
    </source>
</evidence>
<sequence length="260" mass="28505">MSGFSPAWLALREPVDLAARNEDVETAFFAALGSQPMRIMDLASGAGSTVSALARHRSTSTEWLLTDYDLALLEVAGQRWQDRVTTRQIDLASDLEELPFAEVDAVTTSAFLDLVAEPFLVRLVDQVVKARKPFLASLTYDGRAVFTPQLPFDAALLAAHNTHQLSDKGFGPALGPAAAMRAIELFRDRGYKVVQGRSDWQADSSSADFLKELLGGWCNVGREVALDETELAQWWSQRQEHITSGQLTLSVGHVDFTALP</sequence>
<feature type="domain" description="Methyltransferase" evidence="1">
    <location>
        <begin position="39"/>
        <end position="133"/>
    </location>
</feature>
<reference evidence="3" key="1">
    <citation type="submission" date="2015-07" db="EMBL/GenBank/DDBJ databases">
        <authorList>
            <person name="Rodrigo-Torres Lidia"/>
            <person name="Arahal R.David."/>
        </authorList>
    </citation>
    <scope>NUCLEOTIDE SEQUENCE [LARGE SCALE GENOMIC DNA]</scope>
    <source>
        <strain evidence="3">CECT 4801</strain>
    </source>
</reference>
<dbReference type="OrthoDB" id="7273451at2"/>
<dbReference type="GO" id="GO:0032259">
    <property type="term" value="P:methylation"/>
    <property type="evidence" value="ECO:0007669"/>
    <property type="project" value="UniProtKB-KW"/>
</dbReference>
<keyword evidence="2" id="KW-0830">Ubiquinone</keyword>
<dbReference type="Pfam" id="PF13649">
    <property type="entry name" value="Methyltransf_25"/>
    <property type="match status" value="1"/>
</dbReference>
<dbReference type="SUPFAM" id="SSF53335">
    <property type="entry name" value="S-adenosyl-L-methionine-dependent methyltransferases"/>
    <property type="match status" value="1"/>
</dbReference>
<keyword evidence="3" id="KW-1185">Reference proteome</keyword>
<gene>
    <name evidence="2" type="ORF">LAL4801_03789</name>
</gene>
<dbReference type="STRING" id="187304.B0E33_04485"/>
<name>A0A0M6Y7G4_9HYPH</name>
<evidence type="ECO:0000313" key="2">
    <source>
        <dbReference type="EMBL" id="CTQ45339.1"/>
    </source>
</evidence>
<dbReference type="RefSeq" id="WP_055658352.1">
    <property type="nucleotide sequence ID" value="NZ_CXST01000002.1"/>
</dbReference>
<accession>A0A0M6Y7G4</accession>
<evidence type="ECO:0000259" key="1">
    <source>
        <dbReference type="Pfam" id="PF13649"/>
    </source>
</evidence>
<proteinExistence type="predicted"/>
<keyword evidence="2" id="KW-0489">Methyltransferase</keyword>
<keyword evidence="2" id="KW-0808">Transferase</keyword>
<dbReference type="Proteomes" id="UP000048926">
    <property type="component" value="Unassembled WGS sequence"/>
</dbReference>
<organism evidence="2 3">
    <name type="scientific">Roseibium aggregatum</name>
    <dbReference type="NCBI Taxonomy" id="187304"/>
    <lineage>
        <taxon>Bacteria</taxon>
        <taxon>Pseudomonadati</taxon>
        <taxon>Pseudomonadota</taxon>
        <taxon>Alphaproteobacteria</taxon>
        <taxon>Hyphomicrobiales</taxon>
        <taxon>Stappiaceae</taxon>
        <taxon>Roseibium</taxon>
    </lineage>
</organism>